<accession>A0ABR7T0S4</accession>
<dbReference type="EMBL" id="JACVHF010000001">
    <property type="protein sequence ID" value="MBC9783444.1"/>
    <property type="molecule type" value="Genomic_DNA"/>
</dbReference>
<feature type="transmembrane region" description="Helical" evidence="2">
    <location>
        <begin position="25"/>
        <end position="45"/>
    </location>
</feature>
<feature type="compositionally biased region" description="Pro residues" evidence="1">
    <location>
        <begin position="71"/>
        <end position="80"/>
    </location>
</feature>
<dbReference type="RefSeq" id="WP_188038554.1">
    <property type="nucleotide sequence ID" value="NZ_JACVHF010000001.1"/>
</dbReference>
<gene>
    <name evidence="3" type="ORF">H1S01_02815</name>
</gene>
<protein>
    <recommendedName>
        <fullName evidence="5">YceG-like family protein</fullName>
    </recommendedName>
</protein>
<dbReference type="Gene3D" id="3.30.1490.480">
    <property type="entry name" value="Endolytic murein transglycosylase"/>
    <property type="match status" value="1"/>
</dbReference>
<evidence type="ECO:0008006" key="5">
    <source>
        <dbReference type="Google" id="ProtNLM"/>
    </source>
</evidence>
<evidence type="ECO:0000313" key="3">
    <source>
        <dbReference type="EMBL" id="MBC9783444.1"/>
    </source>
</evidence>
<evidence type="ECO:0000313" key="4">
    <source>
        <dbReference type="Proteomes" id="UP000617402"/>
    </source>
</evidence>
<keyword evidence="2" id="KW-1133">Transmembrane helix</keyword>
<reference evidence="3 4" key="1">
    <citation type="submission" date="2020-07" db="EMBL/GenBank/DDBJ databases">
        <title>Draft whole-genome sequence of Heliobacterium chlorum DSM 3682, type strain.</title>
        <authorList>
            <person name="Kyndt J.A."/>
            <person name="Meyer T.E."/>
            <person name="Imhoff J.F."/>
        </authorList>
    </citation>
    <scope>NUCLEOTIDE SEQUENCE [LARGE SCALE GENOMIC DNA]</scope>
    <source>
        <strain evidence="3 4">DSM 3682</strain>
    </source>
</reference>
<keyword evidence="4" id="KW-1185">Reference proteome</keyword>
<name>A0ABR7T0S4_HELCL</name>
<comment type="caution">
    <text evidence="3">The sequence shown here is derived from an EMBL/GenBank/DDBJ whole genome shotgun (WGS) entry which is preliminary data.</text>
</comment>
<keyword evidence="2" id="KW-0472">Membrane</keyword>
<evidence type="ECO:0000256" key="2">
    <source>
        <dbReference type="SAM" id="Phobius"/>
    </source>
</evidence>
<keyword evidence="2" id="KW-0812">Transmembrane</keyword>
<proteinExistence type="predicted"/>
<feature type="compositionally biased region" description="Polar residues" evidence="1">
    <location>
        <begin position="92"/>
        <end position="109"/>
    </location>
</feature>
<feature type="region of interest" description="Disordered" evidence="1">
    <location>
        <begin position="50"/>
        <end position="109"/>
    </location>
</feature>
<sequence>MNNKRSPEAKGAFSKAIRWVSDGKVLFTLGMIFFGAGLLLQGISLKSPPAPIGQETAETAKPDEPINPGTPSNPPAPATPIPTENRPIDTAESGQSGVNNTPAAPTDPTVNRTIVWVNGGDTSETVAEKLQQAGLIENTRQFNDFLINRGYARRLQNGEKILSKGMDEEAIAKILVTAP</sequence>
<evidence type="ECO:0000256" key="1">
    <source>
        <dbReference type="SAM" id="MobiDB-lite"/>
    </source>
</evidence>
<dbReference type="Proteomes" id="UP000617402">
    <property type="component" value="Unassembled WGS sequence"/>
</dbReference>
<organism evidence="3 4">
    <name type="scientific">Heliobacterium chlorum</name>
    <dbReference type="NCBI Taxonomy" id="2698"/>
    <lineage>
        <taxon>Bacteria</taxon>
        <taxon>Bacillati</taxon>
        <taxon>Bacillota</taxon>
        <taxon>Clostridia</taxon>
        <taxon>Eubacteriales</taxon>
        <taxon>Heliobacteriaceae</taxon>
        <taxon>Heliobacterium</taxon>
    </lineage>
</organism>